<reference evidence="9" key="2">
    <citation type="submission" date="2021-09" db="EMBL/GenBank/DDBJ databases">
        <authorList>
            <person name="Jia N."/>
            <person name="Wang J."/>
            <person name="Shi W."/>
            <person name="Du L."/>
            <person name="Sun Y."/>
            <person name="Zhan W."/>
            <person name="Jiang J."/>
            <person name="Wang Q."/>
            <person name="Zhang B."/>
            <person name="Ji P."/>
            <person name="Sakyi L.B."/>
            <person name="Cui X."/>
            <person name="Yuan T."/>
            <person name="Jiang B."/>
            <person name="Yang W."/>
            <person name="Lam T.T.-Y."/>
            <person name="Chang Q."/>
            <person name="Ding S."/>
            <person name="Wang X."/>
            <person name="Zhu J."/>
            <person name="Ruan X."/>
            <person name="Zhao L."/>
            <person name="Wei J."/>
            <person name="Que T."/>
            <person name="Du C."/>
            <person name="Cheng J."/>
            <person name="Dai P."/>
            <person name="Han X."/>
            <person name="Huang E."/>
            <person name="Gao Y."/>
            <person name="Liu J."/>
            <person name="Shao H."/>
            <person name="Ye R."/>
            <person name="Li L."/>
            <person name="Wei W."/>
            <person name="Wang X."/>
            <person name="Wang C."/>
            <person name="Huo Q."/>
            <person name="Li W."/>
            <person name="Guo W."/>
            <person name="Chen H."/>
            <person name="Chen S."/>
            <person name="Zhou L."/>
            <person name="Zhou L."/>
            <person name="Ni X."/>
            <person name="Tian J."/>
            <person name="Zhou Y."/>
            <person name="Sheng Y."/>
            <person name="Liu T."/>
            <person name="Pan Y."/>
            <person name="Xia L."/>
            <person name="Li J."/>
            <person name="Zhao F."/>
            <person name="Cao W."/>
        </authorList>
    </citation>
    <scope>NUCLEOTIDE SEQUENCE</scope>
    <source>
        <strain evidence="9">Rmic-2018</strain>
        <tissue evidence="9">Larvae</tissue>
    </source>
</reference>
<keyword evidence="6" id="KW-0326">Glycosidase</keyword>
<evidence type="ECO:0000256" key="2">
    <source>
        <dbReference type="ARBA" id="ARBA00009792"/>
    </source>
</evidence>
<dbReference type="InterPro" id="IPR000602">
    <property type="entry name" value="Glyco_hydro_38_N"/>
</dbReference>
<dbReference type="Gene3D" id="1.20.1270.50">
    <property type="entry name" value="Glycoside hydrolase family 38, central domain"/>
    <property type="match status" value="1"/>
</dbReference>
<reference evidence="9" key="1">
    <citation type="journal article" date="2020" name="Cell">
        <title>Large-Scale Comparative Analyses of Tick Genomes Elucidate Their Genetic Diversity and Vector Capacities.</title>
        <authorList>
            <consortium name="Tick Genome and Microbiome Consortium (TIGMIC)"/>
            <person name="Jia N."/>
            <person name="Wang J."/>
            <person name="Shi W."/>
            <person name="Du L."/>
            <person name="Sun Y."/>
            <person name="Zhan W."/>
            <person name="Jiang J.F."/>
            <person name="Wang Q."/>
            <person name="Zhang B."/>
            <person name="Ji P."/>
            <person name="Bell-Sakyi L."/>
            <person name="Cui X.M."/>
            <person name="Yuan T.T."/>
            <person name="Jiang B.G."/>
            <person name="Yang W.F."/>
            <person name="Lam T.T."/>
            <person name="Chang Q.C."/>
            <person name="Ding S.J."/>
            <person name="Wang X.J."/>
            <person name="Zhu J.G."/>
            <person name="Ruan X.D."/>
            <person name="Zhao L."/>
            <person name="Wei J.T."/>
            <person name="Ye R.Z."/>
            <person name="Que T.C."/>
            <person name="Du C.H."/>
            <person name="Zhou Y.H."/>
            <person name="Cheng J.X."/>
            <person name="Dai P.F."/>
            <person name="Guo W.B."/>
            <person name="Han X.H."/>
            <person name="Huang E.J."/>
            <person name="Li L.F."/>
            <person name="Wei W."/>
            <person name="Gao Y.C."/>
            <person name="Liu J.Z."/>
            <person name="Shao H.Z."/>
            <person name="Wang X."/>
            <person name="Wang C.C."/>
            <person name="Yang T.C."/>
            <person name="Huo Q.B."/>
            <person name="Li W."/>
            <person name="Chen H.Y."/>
            <person name="Chen S.E."/>
            <person name="Zhou L.G."/>
            <person name="Ni X.B."/>
            <person name="Tian J.H."/>
            <person name="Sheng Y."/>
            <person name="Liu T."/>
            <person name="Pan Y.S."/>
            <person name="Xia L.Y."/>
            <person name="Li J."/>
            <person name="Zhao F."/>
            <person name="Cao W.C."/>
        </authorList>
    </citation>
    <scope>NUCLEOTIDE SEQUENCE</scope>
    <source>
        <strain evidence="9">Rmic-2018</strain>
    </source>
</reference>
<dbReference type="SUPFAM" id="SSF88688">
    <property type="entry name" value="Families 57/38 glycoside transferase middle domain"/>
    <property type="match status" value="1"/>
</dbReference>
<dbReference type="VEuPathDB" id="VectorBase:LOC119162236"/>
<evidence type="ECO:0000256" key="3">
    <source>
        <dbReference type="ARBA" id="ARBA00022723"/>
    </source>
</evidence>
<dbReference type="InterPro" id="IPR050843">
    <property type="entry name" value="Glycosyl_Hydrlase_38"/>
</dbReference>
<dbReference type="PANTHER" id="PTHR11607">
    <property type="entry name" value="ALPHA-MANNOSIDASE"/>
    <property type="match status" value="1"/>
</dbReference>
<name>A0A9J6E979_RHIMP</name>
<evidence type="ECO:0000259" key="8">
    <source>
        <dbReference type="Pfam" id="PF01074"/>
    </source>
</evidence>
<dbReference type="GO" id="GO:0004559">
    <property type="term" value="F:alpha-mannosidase activity"/>
    <property type="evidence" value="ECO:0007669"/>
    <property type="project" value="InterPro"/>
</dbReference>
<keyword evidence="3" id="KW-0479">Metal-binding</keyword>
<dbReference type="GO" id="GO:0006013">
    <property type="term" value="P:mannose metabolic process"/>
    <property type="evidence" value="ECO:0007669"/>
    <property type="project" value="InterPro"/>
</dbReference>
<sequence length="506" mass="57323">MHVRRPTEMLLATKILLPPKRRGGGNLRADRNDRNTLATDGQGCPKPLFGHINVHVLCHSHNDAGWLHTLDIIYNDSVRLIYDSVLRALEQNSKRRYVSAENIFFSRWWKKQSQAVRHRVKKLVQSGRLQFVGGGWVQNDEAVTHYTAIIDQMTLGLRFLNDTFGSDCGVPSVAWQADPFGHSVTQASLFAKGVRPWAHNFLLKHAQKLAKTYGSKTVPLMMGDDLTWTSAVQHYRDADNLLNHANRVGRWPMNILRWLINGAELRPVNVMYSTPACYLEALHSEKSRTWPRFQDDLLPYTDRAKHTWTGYYTTRPNLKMMARYANGFLQEVFSTALSNLAMGPGLLPSRRGAKRPQVFRFCHRLNESHCPCSEEESQFTVILYNPASVDVSPYIRLPVDTSRSSNFTVKAPGGFEVHSQRYRIDLDPASGLVARVVLLAREKRGASSGSPDSTSVSLRQTFASYDQDQGDFSVPFPGHYVFSAHREAQALGNRVAYRVVKVHYNI</sequence>
<dbReference type="AlphaFoldDB" id="A0A9J6E979"/>
<comment type="cofactor">
    <cofactor evidence="1">
        <name>Zn(2+)</name>
        <dbReference type="ChEBI" id="CHEBI:29105"/>
    </cofactor>
</comment>
<dbReference type="SUPFAM" id="SSF88713">
    <property type="entry name" value="Glycoside hydrolase/deacetylase"/>
    <property type="match status" value="1"/>
</dbReference>
<evidence type="ECO:0000313" key="10">
    <source>
        <dbReference type="Proteomes" id="UP000821866"/>
    </source>
</evidence>
<dbReference type="GO" id="GO:0005764">
    <property type="term" value="C:lysosome"/>
    <property type="evidence" value="ECO:0007669"/>
    <property type="project" value="TreeGrafter"/>
</dbReference>
<evidence type="ECO:0000256" key="5">
    <source>
        <dbReference type="ARBA" id="ARBA00022833"/>
    </source>
</evidence>
<gene>
    <name evidence="9" type="ORF">HPB51_012203</name>
</gene>
<feature type="domain" description="Glycoside hydrolase family 38 N-terminal" evidence="8">
    <location>
        <begin position="53"/>
        <end position="192"/>
    </location>
</feature>
<dbReference type="GO" id="GO:0030246">
    <property type="term" value="F:carbohydrate binding"/>
    <property type="evidence" value="ECO:0007669"/>
    <property type="project" value="InterPro"/>
</dbReference>
<dbReference type="Proteomes" id="UP000821866">
    <property type="component" value="Chromosome 3"/>
</dbReference>
<evidence type="ECO:0000256" key="7">
    <source>
        <dbReference type="SAM" id="MobiDB-lite"/>
    </source>
</evidence>
<dbReference type="EMBL" id="JABSTU010000005">
    <property type="protein sequence ID" value="KAH8030863.1"/>
    <property type="molecule type" value="Genomic_DNA"/>
</dbReference>
<keyword evidence="5" id="KW-0862">Zinc</keyword>
<dbReference type="PANTHER" id="PTHR11607:SF3">
    <property type="entry name" value="LYSOSOMAL ALPHA-MANNOSIDASE"/>
    <property type="match status" value="1"/>
</dbReference>
<dbReference type="InterPro" id="IPR011013">
    <property type="entry name" value="Gal_mutarotase_sf_dom"/>
</dbReference>
<dbReference type="FunFam" id="1.20.1270.50:FF:000002">
    <property type="entry name" value="Alpha-mannosidase"/>
    <property type="match status" value="1"/>
</dbReference>
<evidence type="ECO:0000256" key="1">
    <source>
        <dbReference type="ARBA" id="ARBA00001947"/>
    </source>
</evidence>
<dbReference type="InterPro" id="IPR011330">
    <property type="entry name" value="Glyco_hydro/deAcase_b/a-brl"/>
</dbReference>
<dbReference type="Gene3D" id="2.60.40.1180">
    <property type="entry name" value="Golgi alpha-mannosidase II"/>
    <property type="match status" value="1"/>
</dbReference>
<dbReference type="InterPro" id="IPR028995">
    <property type="entry name" value="Glyco_hydro_57/38_cen_sf"/>
</dbReference>
<feature type="region of interest" description="Disordered" evidence="7">
    <location>
        <begin position="19"/>
        <end position="39"/>
    </location>
</feature>
<dbReference type="GO" id="GO:0046872">
    <property type="term" value="F:metal ion binding"/>
    <property type="evidence" value="ECO:0007669"/>
    <property type="project" value="UniProtKB-KW"/>
</dbReference>
<accession>A0A9J6E979</accession>
<evidence type="ECO:0000256" key="6">
    <source>
        <dbReference type="ARBA" id="ARBA00023295"/>
    </source>
</evidence>
<dbReference type="InterPro" id="IPR027291">
    <property type="entry name" value="Glyco_hydro_38_N_sf"/>
</dbReference>
<comment type="similarity">
    <text evidence="2">Belongs to the glycosyl hydrolase 38 family.</text>
</comment>
<keyword evidence="4" id="KW-0378">Hydrolase</keyword>
<dbReference type="Pfam" id="PF01074">
    <property type="entry name" value="Glyco_hydro_38N"/>
    <property type="match status" value="1"/>
</dbReference>
<evidence type="ECO:0000256" key="4">
    <source>
        <dbReference type="ARBA" id="ARBA00022801"/>
    </source>
</evidence>
<evidence type="ECO:0000313" key="9">
    <source>
        <dbReference type="EMBL" id="KAH8030863.1"/>
    </source>
</evidence>
<dbReference type="VEuPathDB" id="VectorBase:LOC119169884"/>
<keyword evidence="10" id="KW-1185">Reference proteome</keyword>
<dbReference type="InterPro" id="IPR037094">
    <property type="entry name" value="Glyco_hydro_38_cen_sf"/>
</dbReference>
<organism evidence="9 10">
    <name type="scientific">Rhipicephalus microplus</name>
    <name type="common">Cattle tick</name>
    <name type="synonym">Boophilus microplus</name>
    <dbReference type="NCBI Taxonomy" id="6941"/>
    <lineage>
        <taxon>Eukaryota</taxon>
        <taxon>Metazoa</taxon>
        <taxon>Ecdysozoa</taxon>
        <taxon>Arthropoda</taxon>
        <taxon>Chelicerata</taxon>
        <taxon>Arachnida</taxon>
        <taxon>Acari</taxon>
        <taxon>Parasitiformes</taxon>
        <taxon>Ixodida</taxon>
        <taxon>Ixodoidea</taxon>
        <taxon>Ixodidae</taxon>
        <taxon>Rhipicephalinae</taxon>
        <taxon>Rhipicephalus</taxon>
        <taxon>Boophilus</taxon>
    </lineage>
</organism>
<dbReference type="Gene3D" id="3.20.110.10">
    <property type="entry name" value="Glycoside hydrolase 38, N terminal domain"/>
    <property type="match status" value="1"/>
</dbReference>
<protein>
    <recommendedName>
        <fullName evidence="8">Glycoside hydrolase family 38 N-terminal domain-containing protein</fullName>
    </recommendedName>
</protein>
<dbReference type="SUPFAM" id="SSF74650">
    <property type="entry name" value="Galactose mutarotase-like"/>
    <property type="match status" value="1"/>
</dbReference>
<comment type="caution">
    <text evidence="9">The sequence shown here is derived from an EMBL/GenBank/DDBJ whole genome shotgun (WGS) entry which is preliminary data.</text>
</comment>
<proteinExistence type="inferred from homology"/>
<dbReference type="InterPro" id="IPR013780">
    <property type="entry name" value="Glyco_hydro_b"/>
</dbReference>